<organism evidence="1 2">
    <name type="scientific">Turnera subulata</name>
    <dbReference type="NCBI Taxonomy" id="218843"/>
    <lineage>
        <taxon>Eukaryota</taxon>
        <taxon>Viridiplantae</taxon>
        <taxon>Streptophyta</taxon>
        <taxon>Embryophyta</taxon>
        <taxon>Tracheophyta</taxon>
        <taxon>Spermatophyta</taxon>
        <taxon>Magnoliopsida</taxon>
        <taxon>eudicotyledons</taxon>
        <taxon>Gunneridae</taxon>
        <taxon>Pentapetalae</taxon>
        <taxon>rosids</taxon>
        <taxon>fabids</taxon>
        <taxon>Malpighiales</taxon>
        <taxon>Passifloraceae</taxon>
        <taxon>Turnera</taxon>
    </lineage>
</organism>
<accession>A0A9Q0FNL6</accession>
<dbReference type="EMBL" id="JAKUCV010004797">
    <property type="protein sequence ID" value="KAJ4834024.1"/>
    <property type="molecule type" value="Genomic_DNA"/>
</dbReference>
<feature type="non-terminal residue" evidence="1">
    <location>
        <position position="1"/>
    </location>
</feature>
<dbReference type="Proteomes" id="UP001141552">
    <property type="component" value="Unassembled WGS sequence"/>
</dbReference>
<reference evidence="1" key="2">
    <citation type="journal article" date="2023" name="Plants (Basel)">
        <title>Annotation of the Turnera subulata (Passifloraceae) Draft Genome Reveals the S-Locus Evolved after the Divergence of Turneroideae from Passifloroideae in a Stepwise Manner.</title>
        <authorList>
            <person name="Henning P.M."/>
            <person name="Roalson E.H."/>
            <person name="Mir W."/>
            <person name="McCubbin A.G."/>
            <person name="Shore J.S."/>
        </authorList>
    </citation>
    <scope>NUCLEOTIDE SEQUENCE</scope>
    <source>
        <strain evidence="1">F60SS</strain>
    </source>
</reference>
<protein>
    <submittedName>
        <fullName evidence="1">Uncharacterized protein</fullName>
    </submittedName>
</protein>
<proteinExistence type="predicted"/>
<name>A0A9Q0FNL6_9ROSI</name>
<dbReference type="OrthoDB" id="1253369at2759"/>
<reference evidence="1" key="1">
    <citation type="submission" date="2022-02" db="EMBL/GenBank/DDBJ databases">
        <authorList>
            <person name="Henning P.M."/>
            <person name="McCubbin A.G."/>
            <person name="Shore J.S."/>
        </authorList>
    </citation>
    <scope>NUCLEOTIDE SEQUENCE</scope>
    <source>
        <strain evidence="1">F60SS</strain>
        <tissue evidence="1">Leaves</tissue>
    </source>
</reference>
<comment type="caution">
    <text evidence="1">The sequence shown here is derived from an EMBL/GenBank/DDBJ whole genome shotgun (WGS) entry which is preliminary data.</text>
</comment>
<dbReference type="AlphaFoldDB" id="A0A9Q0FNL6"/>
<sequence>MGDNMITPEVREGENEGSFKFVLMAARNLEKIVISPTPNFIYKIILLSLPRASPRAVMVCDPQSGV</sequence>
<evidence type="ECO:0000313" key="1">
    <source>
        <dbReference type="EMBL" id="KAJ4834024.1"/>
    </source>
</evidence>
<keyword evidence="2" id="KW-1185">Reference proteome</keyword>
<evidence type="ECO:0000313" key="2">
    <source>
        <dbReference type="Proteomes" id="UP001141552"/>
    </source>
</evidence>
<gene>
    <name evidence="1" type="ORF">Tsubulata_010738</name>
</gene>